<proteinExistence type="predicted"/>
<evidence type="ECO:0000313" key="5">
    <source>
        <dbReference type="Proteomes" id="UP000587800"/>
    </source>
</evidence>
<protein>
    <submittedName>
        <fullName evidence="4">DUF4352 domain-containing protein</fullName>
    </submittedName>
</protein>
<evidence type="ECO:0000256" key="2">
    <source>
        <dbReference type="SAM" id="Phobius"/>
    </source>
</evidence>
<keyword evidence="2" id="KW-0812">Transmembrane</keyword>
<dbReference type="RefSeq" id="WP_185395782.1">
    <property type="nucleotide sequence ID" value="NZ_JAASTU010000039.1"/>
</dbReference>
<keyword evidence="2" id="KW-0472">Membrane</keyword>
<keyword evidence="1" id="KW-0732">Signal</keyword>
<gene>
    <name evidence="4" type="ORF">HCJ59_15465</name>
</gene>
<accession>A0ABR6T0L2</accession>
<dbReference type="Pfam" id="PF11611">
    <property type="entry name" value="DUF4352"/>
    <property type="match status" value="1"/>
</dbReference>
<feature type="transmembrane region" description="Helical" evidence="2">
    <location>
        <begin position="7"/>
        <end position="27"/>
    </location>
</feature>
<sequence length="174" mass="19670">MKKRNKWSLLLVVVIVGLLAFGGYWAFNSKKEADEQAATAKVDNMQVQLLSQKKTNQVGTSDWKKKTKESFLILDLKMTNQTKKEQAASLVTFKLTDTKTKKEYPLSESATISNALNKKGKMKETFFLNTLDKDESKEGQLVFEVPEKTVDANNLSLVISSTKTEQQKMVKIQN</sequence>
<dbReference type="InterPro" id="IPR029051">
    <property type="entry name" value="DUF4352"/>
</dbReference>
<comment type="caution">
    <text evidence="4">The sequence shown here is derived from an EMBL/GenBank/DDBJ whole genome shotgun (WGS) entry which is preliminary data.</text>
</comment>
<evidence type="ECO:0000313" key="4">
    <source>
        <dbReference type="EMBL" id="MBC1511275.1"/>
    </source>
</evidence>
<evidence type="ECO:0000256" key="1">
    <source>
        <dbReference type="ARBA" id="ARBA00022729"/>
    </source>
</evidence>
<keyword evidence="5" id="KW-1185">Reference proteome</keyword>
<dbReference type="EMBL" id="JAASUB010000033">
    <property type="protein sequence ID" value="MBC1511275.1"/>
    <property type="molecule type" value="Genomic_DNA"/>
</dbReference>
<dbReference type="InterPro" id="IPR029050">
    <property type="entry name" value="Immunoprotect_excell_Ig-like"/>
</dbReference>
<keyword evidence="2" id="KW-1133">Transmembrane helix</keyword>
<evidence type="ECO:0000259" key="3">
    <source>
        <dbReference type="Pfam" id="PF11611"/>
    </source>
</evidence>
<dbReference type="Gene3D" id="2.60.40.1240">
    <property type="match status" value="1"/>
</dbReference>
<feature type="domain" description="DUF4352" evidence="3">
    <location>
        <begin position="39"/>
        <end position="160"/>
    </location>
</feature>
<dbReference type="Proteomes" id="UP000587800">
    <property type="component" value="Unassembled WGS sequence"/>
</dbReference>
<name>A0ABR6T0L2_9LIST</name>
<organism evidence="4 5">
    <name type="scientific">Listeria immobilis</name>
    <dbReference type="NCBI Taxonomy" id="2713502"/>
    <lineage>
        <taxon>Bacteria</taxon>
        <taxon>Bacillati</taxon>
        <taxon>Bacillota</taxon>
        <taxon>Bacilli</taxon>
        <taxon>Bacillales</taxon>
        <taxon>Listeriaceae</taxon>
        <taxon>Listeria</taxon>
    </lineage>
</organism>
<reference evidence="4 5" key="1">
    <citation type="submission" date="2020-03" db="EMBL/GenBank/DDBJ databases">
        <title>Soil Listeria distribution.</title>
        <authorList>
            <person name="Liao J."/>
            <person name="Wiedmann M."/>
        </authorList>
    </citation>
    <scope>NUCLEOTIDE SEQUENCE [LARGE SCALE GENOMIC DNA]</scope>
    <source>
        <strain evidence="4 5">FSL L7-1515</strain>
    </source>
</reference>